<evidence type="ECO:0000313" key="4">
    <source>
        <dbReference type="Proteomes" id="UP001197735"/>
    </source>
</evidence>
<evidence type="ECO:0000313" key="3">
    <source>
        <dbReference type="EMBL" id="MCB4881038.1"/>
    </source>
</evidence>
<dbReference type="Pfam" id="PF05713">
    <property type="entry name" value="MobC"/>
    <property type="match status" value="1"/>
</dbReference>
<feature type="domain" description="Bacterial mobilisation" evidence="2">
    <location>
        <begin position="76"/>
        <end position="114"/>
    </location>
</feature>
<keyword evidence="1" id="KW-0175">Coiled coil</keyword>
<organism evidence="3 4">
    <name type="scientific">Bifidobacterium pseudocatenulatum</name>
    <dbReference type="NCBI Taxonomy" id="28026"/>
    <lineage>
        <taxon>Bacteria</taxon>
        <taxon>Bacillati</taxon>
        <taxon>Actinomycetota</taxon>
        <taxon>Actinomycetes</taxon>
        <taxon>Bifidobacteriales</taxon>
        <taxon>Bifidobacteriaceae</taxon>
        <taxon>Bifidobacterium</taxon>
    </lineage>
</organism>
<feature type="coiled-coil region" evidence="1">
    <location>
        <begin position="102"/>
        <end position="129"/>
    </location>
</feature>
<dbReference type="AlphaFoldDB" id="A0AAW4TW06"/>
<proteinExistence type="predicted"/>
<dbReference type="RefSeq" id="WP_051662120.1">
    <property type="nucleotide sequence ID" value="NZ_BCYC01000008.1"/>
</dbReference>
<dbReference type="EMBL" id="JAHXEI010000015">
    <property type="protein sequence ID" value="MCB4881038.1"/>
    <property type="molecule type" value="Genomic_DNA"/>
</dbReference>
<evidence type="ECO:0000256" key="1">
    <source>
        <dbReference type="SAM" id="Coils"/>
    </source>
</evidence>
<accession>A0AAW4TW06</accession>
<dbReference type="InterPro" id="IPR008687">
    <property type="entry name" value="MobC"/>
</dbReference>
<gene>
    <name evidence="3" type="ORF">KZP06_09990</name>
</gene>
<dbReference type="Proteomes" id="UP001197735">
    <property type="component" value="Unassembled WGS sequence"/>
</dbReference>
<evidence type="ECO:0000259" key="2">
    <source>
        <dbReference type="Pfam" id="PF05713"/>
    </source>
</evidence>
<sequence length="134" mass="15649">MSWTEGRRRPICKKVMFAPEEWERAERLRQALMKESLRAAIAYRRWGEYARERLLYPVVEMPRVVLASDPEVFKSELHQIGTNVNQMARVANMSGAVTPAQLDELRRQLDRITELMEGMERAKEEMEARGGERA</sequence>
<comment type="caution">
    <text evidence="3">The sequence shown here is derived from an EMBL/GenBank/DDBJ whole genome shotgun (WGS) entry which is preliminary data.</text>
</comment>
<protein>
    <submittedName>
        <fullName evidence="3">MobC family plasmid mobilization relaxosome protein</fullName>
    </submittedName>
</protein>
<reference evidence="3" key="1">
    <citation type="submission" date="2021-07" db="EMBL/GenBank/DDBJ databases">
        <title>Xylan utilisation by Bifidobacterium pseudocatenulatum.</title>
        <authorList>
            <person name="Watanabe Y."/>
        </authorList>
    </citation>
    <scope>NUCLEOTIDE SEQUENCE</scope>
    <source>
        <strain evidence="3">YIT12824</strain>
    </source>
</reference>
<name>A0AAW4TW06_BIFPS</name>